<feature type="domain" description="Bro-N" evidence="1">
    <location>
        <begin position="1"/>
        <end position="108"/>
    </location>
</feature>
<dbReference type="AlphaFoldDB" id="A0A2V4WJJ1"/>
<keyword evidence="6" id="KW-1185">Reference proteome</keyword>
<dbReference type="Proteomes" id="UP000509327">
    <property type="component" value="Chromosome"/>
</dbReference>
<dbReference type="InterPro" id="IPR018878">
    <property type="entry name" value="ORF6C_dom"/>
</dbReference>
<dbReference type="Pfam" id="PF10552">
    <property type="entry name" value="ORF6C"/>
    <property type="match status" value="1"/>
</dbReference>
<dbReference type="PROSITE" id="PS51750">
    <property type="entry name" value="BRO_N"/>
    <property type="match status" value="1"/>
</dbReference>
<name>A0A2V4WJJ1_PAEBA</name>
<dbReference type="InterPro" id="IPR003497">
    <property type="entry name" value="BRO_N_domain"/>
</dbReference>
<dbReference type="EMBL" id="CP054614">
    <property type="protein sequence ID" value="QKS59316.1"/>
    <property type="molecule type" value="Genomic_DNA"/>
</dbReference>
<evidence type="ECO:0000313" key="4">
    <source>
        <dbReference type="EMBL" id="QKS59370.1"/>
    </source>
</evidence>
<evidence type="ECO:0000313" key="5">
    <source>
        <dbReference type="Proteomes" id="UP000247790"/>
    </source>
</evidence>
<evidence type="ECO:0000259" key="1">
    <source>
        <dbReference type="PROSITE" id="PS51750"/>
    </source>
</evidence>
<evidence type="ECO:0000313" key="3">
    <source>
        <dbReference type="EMBL" id="QKS59316.1"/>
    </source>
</evidence>
<protein>
    <submittedName>
        <fullName evidence="3">ORF6C domain-containing protein</fullName>
    </submittedName>
    <submittedName>
        <fullName evidence="2">Prophage antirepressor-like protein</fullName>
    </submittedName>
</protein>
<dbReference type="RefSeq" id="WP_110893721.1">
    <property type="nucleotide sequence ID" value="NZ_CP054614.1"/>
</dbReference>
<dbReference type="SMART" id="SM01040">
    <property type="entry name" value="Bro-N"/>
    <property type="match status" value="1"/>
</dbReference>
<proteinExistence type="predicted"/>
<dbReference type="Proteomes" id="UP000247790">
    <property type="component" value="Unassembled WGS sequence"/>
</dbReference>
<dbReference type="OrthoDB" id="9812611at2"/>
<sequence length="239" mass="27927">MYQQDRKDLMTVSGVRGFIDEKGIAQLNLEDAARGLGFTDTSKGVEYVKWDRVRQYLNDLRFSTEVSKESFIPENIFYRLAMKAKNTAAEDFQTKVADEILPEIRRTGSYNANKYPAISQELQSIIMLDIRTQEFDQRLHRIEKNTTIEHGQLLSLQSTSHKVVTELLGGRNSEAYRNKGLRSRVYKALWRDYKGYFNINSYHNTLIKSFDRALEHIESWKLPGQLQREIEEANRQMSF</sequence>
<reference evidence="2 5" key="1">
    <citation type="submission" date="2018-06" db="EMBL/GenBank/DDBJ databases">
        <title>Genomic Encyclopedia of Type Strains, Phase III (KMG-III): the genomes of soil and plant-associated and newly described type strains.</title>
        <authorList>
            <person name="Whitman W."/>
        </authorList>
    </citation>
    <scope>NUCLEOTIDE SEQUENCE [LARGE SCALE GENOMIC DNA]</scope>
    <source>
        <strain evidence="2 5">CECT 7022</strain>
    </source>
</reference>
<organism evidence="2 5">
    <name type="scientific">Paenibacillus barcinonensis</name>
    <dbReference type="NCBI Taxonomy" id="198119"/>
    <lineage>
        <taxon>Bacteria</taxon>
        <taxon>Bacillati</taxon>
        <taxon>Bacillota</taxon>
        <taxon>Bacilli</taxon>
        <taxon>Bacillales</taxon>
        <taxon>Paenibacillaceae</taxon>
        <taxon>Paenibacillus</taxon>
    </lineage>
</organism>
<dbReference type="EMBL" id="QJSW01000001">
    <property type="protein sequence ID" value="PYE52528.1"/>
    <property type="molecule type" value="Genomic_DNA"/>
</dbReference>
<gene>
    <name evidence="2" type="ORF">DFQ00_101466</name>
    <name evidence="3" type="ORF">HUB98_26010</name>
    <name evidence="4" type="ORF">HUB98_26300</name>
</gene>
<accession>A0A2V4WJJ1</accession>
<dbReference type="Pfam" id="PF02498">
    <property type="entry name" value="Bro-N"/>
    <property type="match status" value="1"/>
</dbReference>
<reference evidence="3 6" key="2">
    <citation type="submission" date="2020-06" db="EMBL/GenBank/DDBJ databases">
        <title>Complete genome of Paenibacillus barcinonensis KACC11450.</title>
        <authorList>
            <person name="Kim M."/>
            <person name="Park Y.-J."/>
            <person name="Shin J.-H."/>
        </authorList>
    </citation>
    <scope>NUCLEOTIDE SEQUENCE [LARGE SCALE GENOMIC DNA]</scope>
    <source>
        <strain evidence="3 6">KACC11450</strain>
    </source>
</reference>
<evidence type="ECO:0000313" key="6">
    <source>
        <dbReference type="Proteomes" id="UP000509327"/>
    </source>
</evidence>
<evidence type="ECO:0000313" key="2">
    <source>
        <dbReference type="EMBL" id="PYE52528.1"/>
    </source>
</evidence>
<dbReference type="EMBL" id="CP054614">
    <property type="protein sequence ID" value="QKS59370.1"/>
    <property type="molecule type" value="Genomic_DNA"/>
</dbReference>